<dbReference type="EMBL" id="BRYB01001659">
    <property type="protein sequence ID" value="GMI30511.1"/>
    <property type="molecule type" value="Genomic_DNA"/>
</dbReference>
<feature type="region of interest" description="Disordered" evidence="3">
    <location>
        <begin position="482"/>
        <end position="541"/>
    </location>
</feature>
<evidence type="ECO:0000256" key="2">
    <source>
        <dbReference type="ARBA" id="ARBA00022840"/>
    </source>
</evidence>
<name>A0ABQ6MQ06_9STRA</name>
<gene>
    <name evidence="4" type="ORF">TeGR_g8048</name>
</gene>
<feature type="region of interest" description="Disordered" evidence="3">
    <location>
        <begin position="242"/>
        <end position="277"/>
    </location>
</feature>
<dbReference type="InterPro" id="IPR043129">
    <property type="entry name" value="ATPase_NBD"/>
</dbReference>
<accession>A0ABQ6MQ06</accession>
<evidence type="ECO:0000313" key="4">
    <source>
        <dbReference type="EMBL" id="GMI30511.1"/>
    </source>
</evidence>
<keyword evidence="5" id="KW-1185">Reference proteome</keyword>
<evidence type="ECO:0000313" key="5">
    <source>
        <dbReference type="Proteomes" id="UP001165060"/>
    </source>
</evidence>
<feature type="non-terminal residue" evidence="4">
    <location>
        <position position="1"/>
    </location>
</feature>
<reference evidence="4 5" key="1">
    <citation type="journal article" date="2023" name="Commun. Biol.">
        <title>Genome analysis of Parmales, the sister group of diatoms, reveals the evolutionary specialization of diatoms from phago-mixotrophs to photoautotrophs.</title>
        <authorList>
            <person name="Ban H."/>
            <person name="Sato S."/>
            <person name="Yoshikawa S."/>
            <person name="Yamada K."/>
            <person name="Nakamura Y."/>
            <person name="Ichinomiya M."/>
            <person name="Sato N."/>
            <person name="Blanc-Mathieu R."/>
            <person name="Endo H."/>
            <person name="Kuwata A."/>
            <person name="Ogata H."/>
        </authorList>
    </citation>
    <scope>NUCLEOTIDE SEQUENCE [LARGE SCALE GENOMIC DNA]</scope>
</reference>
<dbReference type="Proteomes" id="UP001165060">
    <property type="component" value="Unassembled WGS sequence"/>
</dbReference>
<evidence type="ECO:0008006" key="6">
    <source>
        <dbReference type="Google" id="ProtNLM"/>
    </source>
</evidence>
<feature type="compositionally biased region" description="Basic and acidic residues" evidence="3">
    <location>
        <begin position="252"/>
        <end position="273"/>
    </location>
</feature>
<dbReference type="PANTHER" id="PTHR45639:SF4">
    <property type="entry name" value="HSC70CB, ISOFORM G"/>
    <property type="match status" value="1"/>
</dbReference>
<keyword evidence="2" id="KW-0067">ATP-binding</keyword>
<dbReference type="PANTHER" id="PTHR45639">
    <property type="entry name" value="HSC70CB, ISOFORM G-RELATED"/>
    <property type="match status" value="1"/>
</dbReference>
<feature type="compositionally biased region" description="Basic and acidic residues" evidence="3">
    <location>
        <begin position="497"/>
        <end position="516"/>
    </location>
</feature>
<dbReference type="Gene3D" id="2.60.34.10">
    <property type="entry name" value="Substrate Binding Domain Of DNAk, Chain A, domain 1"/>
    <property type="match status" value="1"/>
</dbReference>
<feature type="region of interest" description="Disordered" evidence="3">
    <location>
        <begin position="133"/>
        <end position="154"/>
    </location>
</feature>
<organism evidence="4 5">
    <name type="scientific">Tetraparma gracilis</name>
    <dbReference type="NCBI Taxonomy" id="2962635"/>
    <lineage>
        <taxon>Eukaryota</taxon>
        <taxon>Sar</taxon>
        <taxon>Stramenopiles</taxon>
        <taxon>Ochrophyta</taxon>
        <taxon>Bolidophyceae</taxon>
        <taxon>Parmales</taxon>
        <taxon>Triparmaceae</taxon>
        <taxon>Tetraparma</taxon>
    </lineage>
</organism>
<feature type="compositionally biased region" description="Acidic residues" evidence="3">
    <location>
        <begin position="135"/>
        <end position="147"/>
    </location>
</feature>
<dbReference type="InterPro" id="IPR013126">
    <property type="entry name" value="Hsp_70_fam"/>
</dbReference>
<dbReference type="Gene3D" id="3.90.640.10">
    <property type="entry name" value="Actin, Chain A, domain 4"/>
    <property type="match status" value="1"/>
</dbReference>
<dbReference type="InterPro" id="IPR029048">
    <property type="entry name" value="HSP70_C_sf"/>
</dbReference>
<dbReference type="Gene3D" id="1.20.1270.10">
    <property type="match status" value="1"/>
</dbReference>
<dbReference type="Pfam" id="PF00012">
    <property type="entry name" value="HSP70"/>
    <property type="match status" value="2"/>
</dbReference>
<dbReference type="SUPFAM" id="SSF100934">
    <property type="entry name" value="Heat shock protein 70kD (HSP70), C-terminal subdomain"/>
    <property type="match status" value="2"/>
</dbReference>
<evidence type="ECO:0000256" key="3">
    <source>
        <dbReference type="SAM" id="MobiDB-lite"/>
    </source>
</evidence>
<proteinExistence type="predicted"/>
<comment type="caution">
    <text evidence="4">The sequence shown here is derived from an EMBL/GenBank/DDBJ whole genome shotgun (WGS) entry which is preliminary data.</text>
</comment>
<dbReference type="Gene3D" id="3.30.420.40">
    <property type="match status" value="2"/>
</dbReference>
<sequence length="541" mass="58582">PPPHPPSPQCLVDEVDFNGALKTDKFEEICGTLLDGLKGPIDRCLAEAGLTPAQLDSVELIGGGTRVACVKRRLASILGLDASLVNNGLHTTMNADEAVARGCALQSAILSPRFKVLPYEIVERQIHGVTVSWEGEAEADDAEEEDEKGAGEAAGADAAASSVVMFERGSNFPLVRRVTVRKSGPFTIKASYGDASAAGSRLDASTPPEIATFTITAPDAATPNKIRVNVKQDVSGIVTLSSAQSMEEVKEEEGKEPEAKEGEEGKEGEEKPAPKKKYKKTNLTFTVAAPMTLSKVDMDATIELEKKMAATDREAAETAACRNDLETYLYAMRDKIIGDLKEFATEEEASTFSASLEKMEDWMYSDEGFDSTKSVYEGKLDEVRKFGNPIERRQKECSARQAAISTLKGTIETYKSIVGSADAKYEHITDDERNTCRELVKGAESWLYEQIEKQSDLAQNVDPLLTVFMLQEKQKELGTKISPIMHKPKPAPPAPSEEAKGVEVEEGKEAEAKEGEETPMDTEPPAPPADDAAEAAPMDVE</sequence>
<keyword evidence="1" id="KW-0547">Nucleotide-binding</keyword>
<dbReference type="SUPFAM" id="SSF53067">
    <property type="entry name" value="Actin-like ATPase domain"/>
    <property type="match status" value="1"/>
</dbReference>
<dbReference type="InterPro" id="IPR029047">
    <property type="entry name" value="HSP70_peptide-bd_sf"/>
</dbReference>
<evidence type="ECO:0000256" key="1">
    <source>
        <dbReference type="ARBA" id="ARBA00022741"/>
    </source>
</evidence>
<protein>
    <recommendedName>
        <fullName evidence="6">Heat shock protein 70</fullName>
    </recommendedName>
</protein>